<sequence>MSNETIALSCGNLVKENEDKEKEKGPFGSFHFCALQYNSHGHEDQ</sequence>
<dbReference type="Proteomes" id="UP000189274">
    <property type="component" value="Unassembled WGS sequence"/>
</dbReference>
<proteinExistence type="predicted"/>
<dbReference type="EMBL" id="MQVM01000016">
    <property type="protein sequence ID" value="ONH73089.1"/>
    <property type="molecule type" value="Genomic_DNA"/>
</dbReference>
<gene>
    <name evidence="2" type="ORF">BOH78_3295</name>
    <name evidence="1" type="ORF">BOH78_5100</name>
</gene>
<protein>
    <submittedName>
        <fullName evidence="1">Uncharacterized protein</fullName>
    </submittedName>
</protein>
<dbReference type="AlphaFoldDB" id="A0A1V2LF56"/>
<organism evidence="1 3">
    <name type="scientific">Pichia kudriavzevii</name>
    <name type="common">Yeast</name>
    <name type="synonym">Issatchenkia orientalis</name>
    <dbReference type="NCBI Taxonomy" id="4909"/>
    <lineage>
        <taxon>Eukaryota</taxon>
        <taxon>Fungi</taxon>
        <taxon>Dikarya</taxon>
        <taxon>Ascomycota</taxon>
        <taxon>Saccharomycotina</taxon>
        <taxon>Pichiomycetes</taxon>
        <taxon>Pichiales</taxon>
        <taxon>Pichiaceae</taxon>
        <taxon>Pichia</taxon>
    </lineage>
</organism>
<evidence type="ECO:0000313" key="3">
    <source>
        <dbReference type="Proteomes" id="UP000189274"/>
    </source>
</evidence>
<accession>A0A1V2LF56</accession>
<comment type="caution">
    <text evidence="1">The sequence shown here is derived from an EMBL/GenBank/DDBJ whole genome shotgun (WGS) entry which is preliminary data.</text>
</comment>
<evidence type="ECO:0000313" key="2">
    <source>
        <dbReference type="EMBL" id="ONH73089.1"/>
    </source>
</evidence>
<reference evidence="3" key="1">
    <citation type="journal article" date="2017" name="Genome Announc.">
        <title>Genome sequences of Cyberlindnera fabianii 65, Pichia kudriavzevii 129, and Saccharomyces cerevisiae 131 isolated from fermented masau fruits in Zimbabwe.</title>
        <authorList>
            <person name="van Rijswijck I.M.H."/>
            <person name="Derks M.F.L."/>
            <person name="Abee T."/>
            <person name="de Ridder D."/>
            <person name="Smid E.J."/>
        </authorList>
    </citation>
    <scope>NUCLEOTIDE SEQUENCE [LARGE SCALE GENOMIC DNA]</scope>
    <source>
        <strain evidence="3">129</strain>
    </source>
</reference>
<evidence type="ECO:0000313" key="1">
    <source>
        <dbReference type="EMBL" id="ONH70615.1"/>
    </source>
</evidence>
<name>A0A1V2LF56_PICKU</name>
<dbReference type="EMBL" id="MQVM01000077">
    <property type="protein sequence ID" value="ONH70615.1"/>
    <property type="molecule type" value="Genomic_DNA"/>
</dbReference>
<reference evidence="1" key="2">
    <citation type="submission" date="2017-01" db="EMBL/GenBank/DDBJ databases">
        <authorList>
            <person name="Mah S.A."/>
            <person name="Swanson W.J."/>
            <person name="Moy G.W."/>
            <person name="Vacquier V.D."/>
        </authorList>
    </citation>
    <scope>NUCLEOTIDE SEQUENCE [LARGE SCALE GENOMIC DNA]</scope>
    <source>
        <strain evidence="1">129</strain>
    </source>
</reference>